<dbReference type="Proteomes" id="UP000014285">
    <property type="component" value="Unassembled WGS sequence"/>
</dbReference>
<protein>
    <submittedName>
        <fullName evidence="1">Replication protein A2</fullName>
    </submittedName>
</protein>
<comment type="caution">
    <text evidence="1">The sequence shown here is derived from an EMBL/GenBank/DDBJ whole genome shotgun (WGS) entry which is preliminary data.</text>
</comment>
<dbReference type="RefSeq" id="WP_013368390.1">
    <property type="nucleotide sequence ID" value="NZ_ANKB01000104.1"/>
</dbReference>
<name>A0A829GQ71_LACPA</name>
<accession>A0A829GQ71</accession>
<gene>
    <name evidence="1" type="ORF">Lpl14_14833</name>
</gene>
<dbReference type="AlphaFoldDB" id="A0A829GQ71"/>
<organism evidence="1 2">
    <name type="scientific">Lacticaseibacillus paracasei subsp. tolerans Lpl14</name>
    <dbReference type="NCBI Taxonomy" id="1256229"/>
    <lineage>
        <taxon>Bacteria</taxon>
        <taxon>Bacillati</taxon>
        <taxon>Bacillota</taxon>
        <taxon>Bacilli</taxon>
        <taxon>Lactobacillales</taxon>
        <taxon>Lactobacillaceae</taxon>
        <taxon>Lacticaseibacillus</taxon>
    </lineage>
</organism>
<evidence type="ECO:0000313" key="1">
    <source>
        <dbReference type="EMBL" id="EPC62565.1"/>
    </source>
</evidence>
<sequence>MTKQEETRRIMFTLPDQAIDKLNQLVAKKQQEVDQDPKLAKYHVKVTKSTILVDLLADQ</sequence>
<reference evidence="1 2" key="1">
    <citation type="journal article" date="2013" name="PLoS ONE">
        <title>Lactobacillus paracasei comparative genomics: towards species pan-genome definition and exploitation of diversity.</title>
        <authorList>
            <person name="Smokvina T."/>
            <person name="Wels M."/>
            <person name="Polka J."/>
            <person name="Chervaux C."/>
            <person name="Brisse S."/>
            <person name="Boekhorst J."/>
            <person name="van Hylckama Vlieg J.E."/>
            <person name="Siezen R.J."/>
        </authorList>
    </citation>
    <scope>NUCLEOTIDE SEQUENCE [LARGE SCALE GENOMIC DNA]</scope>
    <source>
        <strain evidence="1 2">Lpl14</strain>
    </source>
</reference>
<evidence type="ECO:0000313" key="2">
    <source>
        <dbReference type="Proteomes" id="UP000014285"/>
    </source>
</evidence>
<dbReference type="EMBL" id="ANKB01000104">
    <property type="protein sequence ID" value="EPC62565.1"/>
    <property type="molecule type" value="Genomic_DNA"/>
</dbReference>
<proteinExistence type="predicted"/>